<gene>
    <name evidence="3" type="ORF">K466DRAFT_594576</name>
</gene>
<dbReference type="Proteomes" id="UP000308197">
    <property type="component" value="Unassembled WGS sequence"/>
</dbReference>
<feature type="signal peptide" evidence="2">
    <location>
        <begin position="1"/>
        <end position="27"/>
    </location>
</feature>
<organism evidence="3 4">
    <name type="scientific">Polyporus arcularius HHB13444</name>
    <dbReference type="NCBI Taxonomy" id="1314778"/>
    <lineage>
        <taxon>Eukaryota</taxon>
        <taxon>Fungi</taxon>
        <taxon>Dikarya</taxon>
        <taxon>Basidiomycota</taxon>
        <taxon>Agaricomycotina</taxon>
        <taxon>Agaricomycetes</taxon>
        <taxon>Polyporales</taxon>
        <taxon>Polyporaceae</taxon>
        <taxon>Polyporus</taxon>
    </lineage>
</organism>
<accession>A0A5C3PTY3</accession>
<evidence type="ECO:0000256" key="2">
    <source>
        <dbReference type="SAM" id="SignalP"/>
    </source>
</evidence>
<evidence type="ECO:0000313" key="3">
    <source>
        <dbReference type="EMBL" id="TFK93244.1"/>
    </source>
</evidence>
<keyword evidence="2" id="KW-0732">Signal</keyword>
<sequence length="348" mass="34784">MKARTGLPTLLTAATVAIFYQYHGVTAQVVNDTVITYPGAGIQWNSTDLFHNIVWDVDKIPPGYLEGALLELQHESFATPMNLASNVNVSQCHKLIPVPAVNDSDAYQVVLVVNYPVGAVTSSSSVEDASETGIGTPVAIIASSASSSATASDDPSSSSIVPSNSAVEEGMQGMRRRHAMPNPYPYPDGASVTTVTSLTTVTTTVQASGAGPSATSDASAALSSAEAALSSASLAMSSASAALASVSAGMSASSPTSDLAPSASTDTSGSEAKPTDAAPYDASGSATTAAPSGTSSDGPLDGQEDDTPAYAPSSTGTAAQTTSTSFVGAYFAIHRNTVSASAAVPSSL</sequence>
<proteinExistence type="predicted"/>
<protein>
    <submittedName>
        <fullName evidence="3">Uncharacterized protein</fullName>
    </submittedName>
</protein>
<reference evidence="3 4" key="1">
    <citation type="journal article" date="2019" name="Nat. Ecol. Evol.">
        <title>Megaphylogeny resolves global patterns of mushroom evolution.</title>
        <authorList>
            <person name="Varga T."/>
            <person name="Krizsan K."/>
            <person name="Foldi C."/>
            <person name="Dima B."/>
            <person name="Sanchez-Garcia M."/>
            <person name="Sanchez-Ramirez S."/>
            <person name="Szollosi G.J."/>
            <person name="Szarkandi J.G."/>
            <person name="Papp V."/>
            <person name="Albert L."/>
            <person name="Andreopoulos W."/>
            <person name="Angelini C."/>
            <person name="Antonin V."/>
            <person name="Barry K.W."/>
            <person name="Bougher N.L."/>
            <person name="Buchanan P."/>
            <person name="Buyck B."/>
            <person name="Bense V."/>
            <person name="Catcheside P."/>
            <person name="Chovatia M."/>
            <person name="Cooper J."/>
            <person name="Damon W."/>
            <person name="Desjardin D."/>
            <person name="Finy P."/>
            <person name="Geml J."/>
            <person name="Haridas S."/>
            <person name="Hughes K."/>
            <person name="Justo A."/>
            <person name="Karasinski D."/>
            <person name="Kautmanova I."/>
            <person name="Kiss B."/>
            <person name="Kocsube S."/>
            <person name="Kotiranta H."/>
            <person name="LaButti K.M."/>
            <person name="Lechner B.E."/>
            <person name="Liimatainen K."/>
            <person name="Lipzen A."/>
            <person name="Lukacs Z."/>
            <person name="Mihaltcheva S."/>
            <person name="Morgado L.N."/>
            <person name="Niskanen T."/>
            <person name="Noordeloos M.E."/>
            <person name="Ohm R.A."/>
            <person name="Ortiz-Santana B."/>
            <person name="Ovrebo C."/>
            <person name="Racz N."/>
            <person name="Riley R."/>
            <person name="Savchenko A."/>
            <person name="Shiryaev A."/>
            <person name="Soop K."/>
            <person name="Spirin V."/>
            <person name="Szebenyi C."/>
            <person name="Tomsovsky M."/>
            <person name="Tulloss R.E."/>
            <person name="Uehling J."/>
            <person name="Grigoriev I.V."/>
            <person name="Vagvolgyi C."/>
            <person name="Papp T."/>
            <person name="Martin F.M."/>
            <person name="Miettinen O."/>
            <person name="Hibbett D.S."/>
            <person name="Nagy L.G."/>
        </authorList>
    </citation>
    <scope>NUCLEOTIDE SEQUENCE [LARGE SCALE GENOMIC DNA]</scope>
    <source>
        <strain evidence="3 4">HHB13444</strain>
    </source>
</reference>
<evidence type="ECO:0000313" key="4">
    <source>
        <dbReference type="Proteomes" id="UP000308197"/>
    </source>
</evidence>
<feature type="compositionally biased region" description="Polar residues" evidence="1">
    <location>
        <begin position="255"/>
        <end position="270"/>
    </location>
</feature>
<feature type="compositionally biased region" description="Low complexity" evidence="1">
    <location>
        <begin position="147"/>
        <end position="167"/>
    </location>
</feature>
<dbReference type="InParanoid" id="A0A5C3PTY3"/>
<name>A0A5C3PTY3_9APHY</name>
<evidence type="ECO:0000256" key="1">
    <source>
        <dbReference type="SAM" id="MobiDB-lite"/>
    </source>
</evidence>
<feature type="region of interest" description="Disordered" evidence="1">
    <location>
        <begin position="147"/>
        <end position="172"/>
    </location>
</feature>
<keyword evidence="4" id="KW-1185">Reference proteome</keyword>
<dbReference type="EMBL" id="ML210985">
    <property type="protein sequence ID" value="TFK93244.1"/>
    <property type="molecule type" value="Genomic_DNA"/>
</dbReference>
<feature type="region of interest" description="Disordered" evidence="1">
    <location>
        <begin position="250"/>
        <end position="320"/>
    </location>
</feature>
<feature type="chain" id="PRO_5022831829" evidence="2">
    <location>
        <begin position="28"/>
        <end position="348"/>
    </location>
</feature>
<feature type="compositionally biased region" description="Low complexity" evidence="1">
    <location>
        <begin position="281"/>
        <end position="298"/>
    </location>
</feature>
<feature type="compositionally biased region" description="Low complexity" evidence="1">
    <location>
        <begin position="311"/>
        <end position="320"/>
    </location>
</feature>
<dbReference type="AlphaFoldDB" id="A0A5C3PTY3"/>